<evidence type="ECO:0000259" key="4">
    <source>
        <dbReference type="PROSITE" id="PS01124"/>
    </source>
</evidence>
<dbReference type="PANTHER" id="PTHR43280">
    <property type="entry name" value="ARAC-FAMILY TRANSCRIPTIONAL REGULATOR"/>
    <property type="match status" value="1"/>
</dbReference>
<dbReference type="RefSeq" id="WP_013958869.1">
    <property type="nucleotide sequence ID" value="NC_015727.1"/>
</dbReference>
<dbReference type="EMBL" id="CP002879">
    <property type="protein sequence ID" value="AEI81814.1"/>
    <property type="molecule type" value="Genomic_DNA"/>
</dbReference>
<geneLocation type="plasmid" evidence="5 6">
    <name>pBB1</name>
</geneLocation>
<dbReference type="SMART" id="SM00342">
    <property type="entry name" value="HTH_ARAC"/>
    <property type="match status" value="1"/>
</dbReference>
<evidence type="ECO:0000256" key="3">
    <source>
        <dbReference type="ARBA" id="ARBA00023163"/>
    </source>
</evidence>
<organism evidence="5 6">
    <name type="scientific">Cupriavidus necator (strain ATCC 43291 / DSM 13513 / CCUG 52238 / LMG 8453 / N-1)</name>
    <name type="common">Ralstonia eutropha</name>
    <dbReference type="NCBI Taxonomy" id="1042878"/>
    <lineage>
        <taxon>Bacteria</taxon>
        <taxon>Pseudomonadati</taxon>
        <taxon>Pseudomonadota</taxon>
        <taxon>Betaproteobacteria</taxon>
        <taxon>Burkholderiales</taxon>
        <taxon>Burkholderiaceae</taxon>
        <taxon>Cupriavidus</taxon>
    </lineage>
</organism>
<dbReference type="Pfam" id="PF12833">
    <property type="entry name" value="HTH_18"/>
    <property type="match status" value="1"/>
</dbReference>
<keyword evidence="3" id="KW-0804">Transcription</keyword>
<dbReference type="SUPFAM" id="SSF51182">
    <property type="entry name" value="RmlC-like cupins"/>
    <property type="match status" value="1"/>
</dbReference>
<keyword evidence="5" id="KW-0614">Plasmid</keyword>
<dbReference type="InterPro" id="IPR018062">
    <property type="entry name" value="HTH_AraC-typ_CS"/>
</dbReference>
<feature type="domain" description="HTH araC/xylS-type" evidence="4">
    <location>
        <begin position="221"/>
        <end position="322"/>
    </location>
</feature>
<dbReference type="AlphaFoldDB" id="F8GWU4"/>
<name>F8GWU4_CUPNN</name>
<dbReference type="GO" id="GO:0043565">
    <property type="term" value="F:sequence-specific DNA binding"/>
    <property type="evidence" value="ECO:0007669"/>
    <property type="project" value="InterPro"/>
</dbReference>
<proteinExistence type="predicted"/>
<dbReference type="SUPFAM" id="SSF46689">
    <property type="entry name" value="Homeodomain-like"/>
    <property type="match status" value="1"/>
</dbReference>
<dbReference type="PROSITE" id="PS00041">
    <property type="entry name" value="HTH_ARAC_FAMILY_1"/>
    <property type="match status" value="1"/>
</dbReference>
<sequence>MEHFSFSSLKSHSSERPCSFSAVTFENSKRYYTGEGTLLDAGQSPHLDVTMVLEVPYPMGKVSSRSRYVYRRGWDHIRDNKENIITLWYIKRGGMTLSQMGNTCEMKAGDFAFTRSNSPMRYENIPCNYEPAEWMFIMFPLEVIHRYFPHGAPICTGINISNERKAAMPMLISMLCEVAESLNREVTDSLIDALLKEAALLTDQQGAQVGRRQSIGEKRIEDINSYISLHLSNPELSLSMVAQGCKISPRYLCHLLKEHNTTFSQLLWTGRLNEAKKWLVRLDKRHYGINEIAYMTGYKSVAHFSRMFREKFGRSPREFRRQEASAEALTGVAEQEDRKGVAVA</sequence>
<keyword evidence="2" id="KW-0238">DNA-binding</keyword>
<dbReference type="InterPro" id="IPR018060">
    <property type="entry name" value="HTH_AraC"/>
</dbReference>
<dbReference type="GeneID" id="34312230"/>
<dbReference type="InterPro" id="IPR011051">
    <property type="entry name" value="RmlC_Cupin_sf"/>
</dbReference>
<dbReference type="PRINTS" id="PR00032">
    <property type="entry name" value="HTHARAC"/>
</dbReference>
<dbReference type="InterPro" id="IPR020449">
    <property type="entry name" value="Tscrpt_reg_AraC-type_HTH"/>
</dbReference>
<dbReference type="PROSITE" id="PS01124">
    <property type="entry name" value="HTH_ARAC_FAMILY_2"/>
    <property type="match status" value="1"/>
</dbReference>
<dbReference type="GO" id="GO:0003700">
    <property type="term" value="F:DNA-binding transcription factor activity"/>
    <property type="evidence" value="ECO:0007669"/>
    <property type="project" value="InterPro"/>
</dbReference>
<accession>F8GWU4</accession>
<dbReference type="HOGENOM" id="CLU_049704_4_0_4"/>
<evidence type="ECO:0000256" key="2">
    <source>
        <dbReference type="ARBA" id="ARBA00023125"/>
    </source>
</evidence>
<dbReference type="PANTHER" id="PTHR43280:SF2">
    <property type="entry name" value="HTH-TYPE TRANSCRIPTIONAL REGULATOR EXSA"/>
    <property type="match status" value="1"/>
</dbReference>
<evidence type="ECO:0000256" key="1">
    <source>
        <dbReference type="ARBA" id="ARBA00023015"/>
    </source>
</evidence>
<dbReference type="Proteomes" id="UP000006798">
    <property type="component" value="Plasmid pBB1"/>
</dbReference>
<dbReference type="Gene3D" id="1.10.10.60">
    <property type="entry name" value="Homeodomain-like"/>
    <property type="match status" value="1"/>
</dbReference>
<gene>
    <name evidence="5" type="ordered locus">CNE_BB1p03900</name>
</gene>
<dbReference type="InterPro" id="IPR009057">
    <property type="entry name" value="Homeodomain-like_sf"/>
</dbReference>
<keyword evidence="1" id="KW-0805">Transcription regulation</keyword>
<protein>
    <submittedName>
        <fullName evidence="5">Transcriptional regulator AraC family</fullName>
    </submittedName>
</protein>
<evidence type="ECO:0000313" key="6">
    <source>
        <dbReference type="Proteomes" id="UP000006798"/>
    </source>
</evidence>
<dbReference type="KEGG" id="cnc:CNE_BB1p03900"/>
<evidence type="ECO:0000313" key="5">
    <source>
        <dbReference type="EMBL" id="AEI81814.1"/>
    </source>
</evidence>
<reference evidence="5 6" key="1">
    <citation type="journal article" date="2011" name="J. Bacteriol.">
        <title>Complete genome sequence of the type strain Cupriavidus necator N-1.</title>
        <authorList>
            <person name="Poehlein A."/>
            <person name="Kusian B."/>
            <person name="Friedrich B."/>
            <person name="Daniel R."/>
            <person name="Bowien B."/>
        </authorList>
    </citation>
    <scope>NUCLEOTIDE SEQUENCE [LARGE SCALE GENOMIC DNA]</scope>
    <source>
        <strain evidence="6">ATCC 43291 / DSM 13513 / CCUG 52238 / LMG 8453 / N-1</strain>
        <plasmid evidence="5 6">pBB1</plasmid>
    </source>
</reference>